<comment type="caution">
    <text evidence="5">The sequence shown here is derived from an EMBL/GenBank/DDBJ whole genome shotgun (WGS) entry which is preliminary data.</text>
</comment>
<dbReference type="Gene3D" id="3.40.50.880">
    <property type="match status" value="1"/>
</dbReference>
<dbReference type="GO" id="GO:0006508">
    <property type="term" value="P:proteolysis"/>
    <property type="evidence" value="ECO:0007669"/>
    <property type="project" value="UniProtKB-KW"/>
</dbReference>
<dbReference type="AlphaFoldDB" id="A0A7X2T062"/>
<dbReference type="InterPro" id="IPR005320">
    <property type="entry name" value="Peptidase_S51"/>
</dbReference>
<dbReference type="GO" id="GO:0008236">
    <property type="term" value="F:serine-type peptidase activity"/>
    <property type="evidence" value="ECO:0007669"/>
    <property type="project" value="UniProtKB-KW"/>
</dbReference>
<dbReference type="Pfam" id="PF03575">
    <property type="entry name" value="Peptidase_S51"/>
    <property type="match status" value="1"/>
</dbReference>
<dbReference type="RefSeq" id="WP_154530108.1">
    <property type="nucleotide sequence ID" value="NZ_VULX01000001.1"/>
</dbReference>
<keyword evidence="4" id="KW-0720">Serine protease</keyword>
<dbReference type="Proteomes" id="UP000460287">
    <property type="component" value="Unassembled WGS sequence"/>
</dbReference>
<name>A0A7X2T062_9CLOT</name>
<keyword evidence="2" id="KW-0645">Protease</keyword>
<evidence type="ECO:0000256" key="3">
    <source>
        <dbReference type="ARBA" id="ARBA00022801"/>
    </source>
</evidence>
<evidence type="ECO:0000313" key="5">
    <source>
        <dbReference type="EMBL" id="MSR90241.1"/>
    </source>
</evidence>
<keyword evidence="3" id="KW-0378">Hydrolase</keyword>
<accession>A0A7X2T062</accession>
<protein>
    <submittedName>
        <fullName evidence="5">Uncharacterized protein</fullName>
    </submittedName>
</protein>
<evidence type="ECO:0000313" key="6">
    <source>
        <dbReference type="Proteomes" id="UP000460287"/>
    </source>
</evidence>
<gene>
    <name evidence="5" type="ORF">FYJ33_02110</name>
</gene>
<evidence type="ECO:0000256" key="1">
    <source>
        <dbReference type="ARBA" id="ARBA00006534"/>
    </source>
</evidence>
<organism evidence="5 6">
    <name type="scientific">Inconstantimicrobium porci</name>
    <dbReference type="NCBI Taxonomy" id="2652291"/>
    <lineage>
        <taxon>Bacteria</taxon>
        <taxon>Bacillati</taxon>
        <taxon>Bacillota</taxon>
        <taxon>Clostridia</taxon>
        <taxon>Eubacteriales</taxon>
        <taxon>Clostridiaceae</taxon>
        <taxon>Inconstantimicrobium</taxon>
    </lineage>
</organism>
<dbReference type="InterPro" id="IPR029062">
    <property type="entry name" value="Class_I_gatase-like"/>
</dbReference>
<reference evidence="5 6" key="1">
    <citation type="submission" date="2019-08" db="EMBL/GenBank/DDBJ databases">
        <title>In-depth cultivation of the pig gut microbiome towards novel bacterial diversity and tailored functional studies.</title>
        <authorList>
            <person name="Wylensek D."/>
            <person name="Hitch T.C.A."/>
            <person name="Clavel T."/>
        </authorList>
    </citation>
    <scope>NUCLEOTIDE SEQUENCE [LARGE SCALE GENOMIC DNA]</scope>
    <source>
        <strain evidence="5 6">WCA-383-APC-5B</strain>
    </source>
</reference>
<evidence type="ECO:0000256" key="2">
    <source>
        <dbReference type="ARBA" id="ARBA00022670"/>
    </source>
</evidence>
<evidence type="ECO:0000256" key="4">
    <source>
        <dbReference type="ARBA" id="ARBA00022825"/>
    </source>
</evidence>
<comment type="similarity">
    <text evidence="1">Belongs to the peptidase S51 family.</text>
</comment>
<keyword evidence="6" id="KW-1185">Reference proteome</keyword>
<dbReference type="EMBL" id="VULX01000001">
    <property type="protein sequence ID" value="MSR90241.1"/>
    <property type="molecule type" value="Genomic_DNA"/>
</dbReference>
<sequence>MKLILLSKKTDKLNKMLDQKIRSDFLKKKSKAVYLSLGNKVNDKDYDLTSNFLKKYGIQILNLVDINNPNLMKVKKSILEHSVVYIPSVNPIEAINNLKKFNLKNTLNEFFDNGGKVIVEGMSCVLFSGGMEIFDELILKSDMEVNKGLGIIGFNCIPNWNEYKAQLCNIVDFSRKYEGVYYGVNDGNGIEINDDDVIFYGDIIKIEDGSFDVFKGL</sequence>
<proteinExistence type="inferred from homology"/>